<name>A0A381RWG1_9ZZZZ</name>
<organism evidence="2">
    <name type="scientific">marine metagenome</name>
    <dbReference type="NCBI Taxonomy" id="408172"/>
    <lineage>
        <taxon>unclassified sequences</taxon>
        <taxon>metagenomes</taxon>
        <taxon>ecological metagenomes</taxon>
    </lineage>
</organism>
<dbReference type="Gene3D" id="3.40.50.1820">
    <property type="entry name" value="alpha/beta hydrolase"/>
    <property type="match status" value="1"/>
</dbReference>
<dbReference type="PANTHER" id="PTHR13136">
    <property type="entry name" value="TESTIS DEVELOPMENT PROTEIN PRTD"/>
    <property type="match status" value="1"/>
</dbReference>
<proteinExistence type="predicted"/>
<dbReference type="EMBL" id="UINC01002323">
    <property type="protein sequence ID" value="SUZ95419.1"/>
    <property type="molecule type" value="Genomic_DNA"/>
</dbReference>
<gene>
    <name evidence="2" type="ORF">METZ01_LOCUS48273</name>
</gene>
<dbReference type="InterPro" id="IPR029058">
    <property type="entry name" value="AB_hydrolase_fold"/>
</dbReference>
<reference evidence="2" key="1">
    <citation type="submission" date="2018-05" db="EMBL/GenBank/DDBJ databases">
        <authorList>
            <person name="Lanie J.A."/>
            <person name="Ng W.-L."/>
            <person name="Kazmierczak K.M."/>
            <person name="Andrzejewski T.M."/>
            <person name="Davidsen T.M."/>
            <person name="Wayne K.J."/>
            <person name="Tettelin H."/>
            <person name="Glass J.I."/>
            <person name="Rusch D."/>
            <person name="Podicherti R."/>
            <person name="Tsui H.-C.T."/>
            <person name="Winkler M.E."/>
        </authorList>
    </citation>
    <scope>NUCLEOTIDE SEQUENCE</scope>
</reference>
<feature type="domain" description="KANL3/Tex30 alpha/beta hydrolase-like" evidence="1">
    <location>
        <begin position="10"/>
        <end position="173"/>
    </location>
</feature>
<dbReference type="InterPro" id="IPR046879">
    <property type="entry name" value="KANL3/Tex30_Abhydrolase"/>
</dbReference>
<dbReference type="SUPFAM" id="SSF53474">
    <property type="entry name" value="alpha/beta-Hydrolases"/>
    <property type="match status" value="1"/>
</dbReference>
<feature type="non-terminal residue" evidence="2">
    <location>
        <position position="1"/>
    </location>
</feature>
<dbReference type="Pfam" id="PF20408">
    <property type="entry name" value="Abhydrolase_11"/>
    <property type="match status" value="1"/>
</dbReference>
<dbReference type="PANTHER" id="PTHR13136:SF11">
    <property type="entry name" value="TESTIS-EXPRESSED PROTEIN 30"/>
    <property type="match status" value="1"/>
</dbReference>
<dbReference type="InterPro" id="IPR026555">
    <property type="entry name" value="NSL3/Tex30"/>
</dbReference>
<sequence>VTTSPTVSGLFLTPGAGSDRDHPGLVALQDRMAPLPVERMDFPYRKAGKPFPDRAPVLVQAVRDGVAAMAGAHGLDPDRLVLGGRSMGGRMCSMAVAEGLPAAGLVLVCYPLHPPGKPENLRTGHFGSIHVPCLFVSGDRDEFGTPEEFDTHLSAIAGPVTVVRLPGKRHDLKGADGIVCDAVEAWMADTFQT</sequence>
<protein>
    <recommendedName>
        <fullName evidence="1">KANL3/Tex30 alpha/beta hydrolase-like domain-containing protein</fullName>
    </recommendedName>
</protein>
<accession>A0A381RWG1</accession>
<evidence type="ECO:0000259" key="1">
    <source>
        <dbReference type="Pfam" id="PF20408"/>
    </source>
</evidence>
<dbReference type="AlphaFoldDB" id="A0A381RWG1"/>
<evidence type="ECO:0000313" key="2">
    <source>
        <dbReference type="EMBL" id="SUZ95419.1"/>
    </source>
</evidence>